<protein>
    <submittedName>
        <fullName evidence="1">Uncharacterized protein</fullName>
    </submittedName>
</protein>
<name>A0A3R7CI63_CLOSI</name>
<dbReference type="EMBL" id="NIRI02000056">
    <property type="protein sequence ID" value="KAG5442597.1"/>
    <property type="molecule type" value="Genomic_DNA"/>
</dbReference>
<evidence type="ECO:0000313" key="1">
    <source>
        <dbReference type="EMBL" id="KAG5442597.1"/>
    </source>
</evidence>
<reference evidence="1 2" key="1">
    <citation type="journal article" date="2018" name="Biotechnol. Adv.">
        <title>Improved genomic resources and new bioinformatic workflow for the carcinogenic parasite Clonorchis sinensis: Biotechnological implications.</title>
        <authorList>
            <person name="Wang D."/>
            <person name="Korhonen P.K."/>
            <person name="Gasser R.B."/>
            <person name="Young N.D."/>
        </authorList>
    </citation>
    <scope>NUCLEOTIDE SEQUENCE [LARGE SCALE GENOMIC DNA]</scope>
    <source>
        <strain evidence="1">Cs-k2</strain>
    </source>
</reference>
<reference evidence="1 2" key="2">
    <citation type="journal article" date="2021" name="Genomics">
        <title>High-quality reference genome for Clonorchis sinensis.</title>
        <authorList>
            <person name="Young N.D."/>
            <person name="Stroehlein A.J."/>
            <person name="Kinkar L."/>
            <person name="Wang T."/>
            <person name="Sohn W.M."/>
            <person name="Chang B.C.H."/>
            <person name="Kaur P."/>
            <person name="Weisz D."/>
            <person name="Dudchenko O."/>
            <person name="Aiden E.L."/>
            <person name="Korhonen P.K."/>
            <person name="Gasser R.B."/>
        </authorList>
    </citation>
    <scope>NUCLEOTIDE SEQUENCE [LARGE SCALE GENOMIC DNA]</scope>
    <source>
        <strain evidence="1">Cs-k2</strain>
    </source>
</reference>
<organism evidence="1 2">
    <name type="scientific">Clonorchis sinensis</name>
    <name type="common">Chinese liver fluke</name>
    <dbReference type="NCBI Taxonomy" id="79923"/>
    <lineage>
        <taxon>Eukaryota</taxon>
        <taxon>Metazoa</taxon>
        <taxon>Spiralia</taxon>
        <taxon>Lophotrochozoa</taxon>
        <taxon>Platyhelminthes</taxon>
        <taxon>Trematoda</taxon>
        <taxon>Digenea</taxon>
        <taxon>Opisthorchiida</taxon>
        <taxon>Opisthorchiata</taxon>
        <taxon>Opisthorchiidae</taxon>
        <taxon>Clonorchis</taxon>
    </lineage>
</organism>
<evidence type="ECO:0000313" key="2">
    <source>
        <dbReference type="Proteomes" id="UP000286415"/>
    </source>
</evidence>
<dbReference type="Proteomes" id="UP000286415">
    <property type="component" value="Unassembled WGS sequence"/>
</dbReference>
<sequence>MILLSNQMCCTRPPHVSASTMFWISRYMHRPNTLLIDERFSWNQRGDELPRNMVEFGLRKLLNDAQHYHLSYVIVLNIEAEVAGARLNTNLESIWFCERLTWNPAESPVCDVSRQLSVLHQAASHHKREIQLCSRKFCKQVLAFFLSTKDVSTRIEIVKLHYSLGESVTAAFRGYKTKHGLIKDPFTVSTIARLLQNLSPLDLYWIFLAKGESL</sequence>
<dbReference type="AlphaFoldDB" id="A0A3R7CI63"/>
<proteinExistence type="predicted"/>
<accession>A0A3R7CI63</accession>
<keyword evidence="2" id="KW-1185">Reference proteome</keyword>
<dbReference type="InParanoid" id="A0A3R7CI63"/>
<gene>
    <name evidence="1" type="ORF">CSKR_114383</name>
</gene>
<comment type="caution">
    <text evidence="1">The sequence shown here is derived from an EMBL/GenBank/DDBJ whole genome shotgun (WGS) entry which is preliminary data.</text>
</comment>
<dbReference type="OrthoDB" id="7994596at2759"/>